<evidence type="ECO:0000256" key="1">
    <source>
        <dbReference type="SAM" id="MobiDB-lite"/>
    </source>
</evidence>
<organism evidence="2 3">
    <name type="scientific">Vanilla planifolia</name>
    <name type="common">Vanilla</name>
    <dbReference type="NCBI Taxonomy" id="51239"/>
    <lineage>
        <taxon>Eukaryota</taxon>
        <taxon>Viridiplantae</taxon>
        <taxon>Streptophyta</taxon>
        <taxon>Embryophyta</taxon>
        <taxon>Tracheophyta</taxon>
        <taxon>Spermatophyta</taxon>
        <taxon>Magnoliopsida</taxon>
        <taxon>Liliopsida</taxon>
        <taxon>Asparagales</taxon>
        <taxon>Orchidaceae</taxon>
        <taxon>Vanilloideae</taxon>
        <taxon>Vanilleae</taxon>
        <taxon>Vanilla</taxon>
    </lineage>
</organism>
<proteinExistence type="predicted"/>
<evidence type="ECO:0000313" key="3">
    <source>
        <dbReference type="Proteomes" id="UP000639772"/>
    </source>
</evidence>
<accession>A0A835UF77</accession>
<comment type="caution">
    <text evidence="2">The sequence shown here is derived from an EMBL/GenBank/DDBJ whole genome shotgun (WGS) entry which is preliminary data.</text>
</comment>
<protein>
    <submittedName>
        <fullName evidence="2">Uncharacterized protein</fullName>
    </submittedName>
</protein>
<reference evidence="2 3" key="1">
    <citation type="journal article" date="2020" name="Nat. Food">
        <title>A phased Vanilla planifolia genome enables genetic improvement of flavour and production.</title>
        <authorList>
            <person name="Hasing T."/>
            <person name="Tang H."/>
            <person name="Brym M."/>
            <person name="Khazi F."/>
            <person name="Huang T."/>
            <person name="Chambers A.H."/>
        </authorList>
    </citation>
    <scope>NUCLEOTIDE SEQUENCE [LARGE SCALE GENOMIC DNA]</scope>
    <source>
        <tissue evidence="2">Leaf</tissue>
    </source>
</reference>
<gene>
    <name evidence="2" type="ORF">HPP92_022570</name>
</gene>
<dbReference type="EMBL" id="JADCNM010000012">
    <property type="protein sequence ID" value="KAG0459442.1"/>
    <property type="molecule type" value="Genomic_DNA"/>
</dbReference>
<evidence type="ECO:0000313" key="2">
    <source>
        <dbReference type="EMBL" id="KAG0459442.1"/>
    </source>
</evidence>
<dbReference type="Proteomes" id="UP000639772">
    <property type="component" value="Chromosome 12"/>
</dbReference>
<sequence length="79" mass="9103">MVEMATLKKGEERASSYSREGRRVQRSGGRREESGFVKFHDGCEPPMLAADRLKRRRAADGYLRLALFFKFAVPIRARE</sequence>
<dbReference type="AlphaFoldDB" id="A0A835UF77"/>
<feature type="region of interest" description="Disordered" evidence="1">
    <location>
        <begin position="1"/>
        <end position="33"/>
    </location>
</feature>
<name>A0A835UF77_VANPL</name>